<feature type="domain" description="Fido" evidence="4">
    <location>
        <begin position="201"/>
        <end position="354"/>
    </location>
</feature>
<dbReference type="InterPro" id="IPR040198">
    <property type="entry name" value="Fido_containing"/>
</dbReference>
<dbReference type="AlphaFoldDB" id="A0A2S7WH98"/>
<evidence type="ECO:0000259" key="4">
    <source>
        <dbReference type="PROSITE" id="PS51459"/>
    </source>
</evidence>
<keyword evidence="2" id="KW-0067">ATP-binding</keyword>
<evidence type="ECO:0000256" key="3">
    <source>
        <dbReference type="PIRSR" id="PIRSR640198-3"/>
    </source>
</evidence>
<dbReference type="PANTHER" id="PTHR13504:SF38">
    <property type="entry name" value="FIDO DOMAIN-CONTAINING PROTEIN"/>
    <property type="match status" value="1"/>
</dbReference>
<dbReference type="RefSeq" id="WP_105022303.1">
    <property type="nucleotide sequence ID" value="NZ_MSCM01000002.1"/>
</dbReference>
<evidence type="ECO:0000313" key="5">
    <source>
        <dbReference type="EMBL" id="PQJ76984.1"/>
    </source>
</evidence>
<dbReference type="InterPro" id="IPR036390">
    <property type="entry name" value="WH_DNA-bd_sf"/>
</dbReference>
<keyword evidence="2" id="KW-0547">Nucleotide-binding</keyword>
<feature type="active site" evidence="1">
    <location>
        <position position="289"/>
    </location>
</feature>
<feature type="site" description="Important for autoinhibition of adenylyltransferase activity" evidence="3">
    <location>
        <position position="156"/>
    </location>
</feature>
<protein>
    <recommendedName>
        <fullName evidence="4">Fido domain-containing protein</fullName>
    </recommendedName>
</protein>
<gene>
    <name evidence="5" type="ORF">BTO16_14090</name>
</gene>
<name>A0A2S7WH98_9FLAO</name>
<reference evidence="5 6" key="1">
    <citation type="submission" date="2016-12" db="EMBL/GenBank/DDBJ databases">
        <title>Trade-off between light-utilization and light-protection in marine flavobacteria.</title>
        <authorList>
            <person name="Kumagai Y."/>
            <person name="Yoshizawa S."/>
            <person name="Kogure K."/>
            <person name="Iwasaki W."/>
        </authorList>
    </citation>
    <scope>NUCLEOTIDE SEQUENCE [LARGE SCALE GENOMIC DNA]</scope>
    <source>
        <strain evidence="5 6">ATCC 43844</strain>
    </source>
</reference>
<feature type="binding site" evidence="2">
    <location>
        <begin position="293"/>
        <end position="300"/>
    </location>
    <ligand>
        <name>ATP</name>
        <dbReference type="ChEBI" id="CHEBI:30616"/>
    </ligand>
</feature>
<evidence type="ECO:0000256" key="2">
    <source>
        <dbReference type="PIRSR" id="PIRSR640198-2"/>
    </source>
</evidence>
<dbReference type="PROSITE" id="PS51459">
    <property type="entry name" value="FIDO"/>
    <property type="match status" value="1"/>
</dbReference>
<evidence type="ECO:0000313" key="6">
    <source>
        <dbReference type="Proteomes" id="UP000239068"/>
    </source>
</evidence>
<accession>A0A2S7WH98</accession>
<comment type="caution">
    <text evidence="5">The sequence shown here is derived from an EMBL/GenBank/DDBJ whole genome shotgun (WGS) entry which is preliminary data.</text>
</comment>
<dbReference type="InterPro" id="IPR003812">
    <property type="entry name" value="Fido"/>
</dbReference>
<organism evidence="5 6">
    <name type="scientific">Polaribacter glomeratus</name>
    <dbReference type="NCBI Taxonomy" id="102"/>
    <lineage>
        <taxon>Bacteria</taxon>
        <taxon>Pseudomonadati</taxon>
        <taxon>Bacteroidota</taxon>
        <taxon>Flavobacteriia</taxon>
        <taxon>Flavobacteriales</taxon>
        <taxon>Flavobacteriaceae</taxon>
    </lineage>
</organism>
<sequence>MIEKAPEFEKNEKYKNLSDVYLNEILFIIGDLNYKIEDKYYYWDKIKYLKNEDLESFINFDGIKDHFIGLKSEEIIWKAIKSRRKSTQIRRYLWNSNFNYITFYYNINIPLQQKLHYLDFNFGAGLQKEQLLSELKKQQYLKNALMEEAVFSSMIEGATTTRVKAKDMLRKNKKPKTHSEQMILNNYKTIQYISEHKEEDISIEKLYELHRLVTENTLETESVGVFRKSNDVNVVNEITDEIVYTPPKFENLDGLMLSFVDFFNNNPKEDFIHPIVKASTLHFLVGYIHPFVDGNGRTARAIFYWYLLKNGYWLTEYLSISRVIMQTKVQYEKAYIYTEIDDMDVTYFIHYQVKVLIKAFEDLKEYVAKKKKDEVNLLKFLKFEGINERQAEILYKLEKNGAKLFTIKEIENTYTVTNQTARTDVEELVERGFLKKVAINKKSFNYWKGEKFNETFL</sequence>
<dbReference type="Gene3D" id="1.10.3290.10">
    <property type="entry name" value="Fido-like domain"/>
    <property type="match status" value="1"/>
</dbReference>
<dbReference type="Proteomes" id="UP000239068">
    <property type="component" value="Unassembled WGS sequence"/>
</dbReference>
<dbReference type="PANTHER" id="PTHR13504">
    <property type="entry name" value="FIDO DOMAIN-CONTAINING PROTEIN DDB_G0283145"/>
    <property type="match status" value="1"/>
</dbReference>
<dbReference type="SUPFAM" id="SSF46785">
    <property type="entry name" value="Winged helix' DNA-binding domain"/>
    <property type="match status" value="1"/>
</dbReference>
<proteinExistence type="predicted"/>
<dbReference type="Pfam" id="PF02661">
    <property type="entry name" value="Fic"/>
    <property type="match status" value="1"/>
</dbReference>
<dbReference type="OrthoDB" id="9814400at2"/>
<evidence type="ECO:0000256" key="1">
    <source>
        <dbReference type="PIRSR" id="PIRSR640198-1"/>
    </source>
</evidence>
<keyword evidence="6" id="KW-1185">Reference proteome</keyword>
<dbReference type="EMBL" id="MSCM01000002">
    <property type="protein sequence ID" value="PQJ76984.1"/>
    <property type="molecule type" value="Genomic_DNA"/>
</dbReference>
<dbReference type="SUPFAM" id="SSF140931">
    <property type="entry name" value="Fic-like"/>
    <property type="match status" value="1"/>
</dbReference>
<dbReference type="InterPro" id="IPR036597">
    <property type="entry name" value="Fido-like_dom_sf"/>
</dbReference>
<dbReference type="GO" id="GO:0005524">
    <property type="term" value="F:ATP binding"/>
    <property type="evidence" value="ECO:0007669"/>
    <property type="project" value="UniProtKB-KW"/>
</dbReference>